<dbReference type="SUPFAM" id="SSF55729">
    <property type="entry name" value="Acyl-CoA N-acyltransferases (Nat)"/>
    <property type="match status" value="2"/>
</dbReference>
<evidence type="ECO:0000313" key="9">
    <source>
        <dbReference type="Proteomes" id="UP001214043"/>
    </source>
</evidence>
<protein>
    <submittedName>
        <fullName evidence="8">FemAB family PEP-CTERM system-associated protein</fullName>
    </submittedName>
</protein>
<dbReference type="InterPro" id="IPR038740">
    <property type="entry name" value="BioF2-like_GNAT_dom"/>
</dbReference>
<evidence type="ECO:0000313" key="8">
    <source>
        <dbReference type="EMBL" id="WDI32011.1"/>
    </source>
</evidence>
<comment type="similarity">
    <text evidence="1">Belongs to the FemABX family.</text>
</comment>
<dbReference type="InterPro" id="IPR017469">
    <property type="entry name" value="PEP-CTERM_FemAB-rel"/>
</dbReference>
<dbReference type="KEGG" id="hfl:PUV54_02255"/>
<dbReference type="RefSeq" id="WP_274493895.1">
    <property type="nucleotide sequence ID" value="NZ_CP118166.1"/>
</dbReference>
<reference evidence="8" key="1">
    <citation type="submission" date="2023-02" db="EMBL/GenBank/DDBJ databases">
        <title>Genome sequence of Hyphococcus flavus.</title>
        <authorList>
            <person name="Rong J.-C."/>
            <person name="Zhao Q."/>
            <person name="Yi M."/>
            <person name="Wu J.-Y."/>
        </authorList>
    </citation>
    <scope>NUCLEOTIDE SEQUENCE</scope>
    <source>
        <strain evidence="8">MCCC 1K03223</strain>
    </source>
</reference>
<gene>
    <name evidence="8" type="ORF">PUV54_02255</name>
</gene>
<name>A0AAE9ZCL3_9PROT</name>
<evidence type="ECO:0000256" key="5">
    <source>
        <dbReference type="ARBA" id="ARBA00023315"/>
    </source>
</evidence>
<organism evidence="8 9">
    <name type="scientific">Hyphococcus flavus</name>
    <dbReference type="NCBI Taxonomy" id="1866326"/>
    <lineage>
        <taxon>Bacteria</taxon>
        <taxon>Pseudomonadati</taxon>
        <taxon>Pseudomonadota</taxon>
        <taxon>Alphaproteobacteria</taxon>
        <taxon>Parvularculales</taxon>
        <taxon>Parvularculaceae</taxon>
        <taxon>Hyphococcus</taxon>
    </lineage>
</organism>
<dbReference type="InterPro" id="IPR003447">
    <property type="entry name" value="FEMABX"/>
</dbReference>
<keyword evidence="4" id="KW-0573">Peptidoglycan synthesis</keyword>
<evidence type="ECO:0000256" key="4">
    <source>
        <dbReference type="ARBA" id="ARBA00022984"/>
    </source>
</evidence>
<dbReference type="PANTHER" id="PTHR36174:SF1">
    <property type="entry name" value="LIPID II:GLYCINE GLYCYLTRANSFERASE"/>
    <property type="match status" value="1"/>
</dbReference>
<dbReference type="PROSITE" id="PS51191">
    <property type="entry name" value="FEMABX"/>
    <property type="match status" value="1"/>
</dbReference>
<dbReference type="Pfam" id="PF13480">
    <property type="entry name" value="Acetyltransf_6"/>
    <property type="match status" value="1"/>
</dbReference>
<dbReference type="InterPro" id="IPR016181">
    <property type="entry name" value="Acyl_CoA_acyltransferase"/>
</dbReference>
<evidence type="ECO:0000256" key="1">
    <source>
        <dbReference type="ARBA" id="ARBA00009943"/>
    </source>
</evidence>
<dbReference type="GO" id="GO:0071555">
    <property type="term" value="P:cell wall organization"/>
    <property type="evidence" value="ECO:0007669"/>
    <property type="project" value="UniProtKB-KW"/>
</dbReference>
<dbReference type="PANTHER" id="PTHR36174">
    <property type="entry name" value="LIPID II:GLYCINE GLYCYLTRANSFERASE"/>
    <property type="match status" value="1"/>
</dbReference>
<proteinExistence type="inferred from homology"/>
<evidence type="ECO:0000256" key="2">
    <source>
        <dbReference type="ARBA" id="ARBA00022679"/>
    </source>
</evidence>
<dbReference type="InterPro" id="IPR050644">
    <property type="entry name" value="PG_Glycine_Bridge_Synth"/>
</dbReference>
<keyword evidence="5" id="KW-0012">Acyltransferase</keyword>
<dbReference type="GO" id="GO:0009252">
    <property type="term" value="P:peptidoglycan biosynthetic process"/>
    <property type="evidence" value="ECO:0007669"/>
    <property type="project" value="UniProtKB-KW"/>
</dbReference>
<sequence length="359" mass="40092">MINAQNTSREISAEIAVSCSTSTDRAEWDYYVRAHRDGSFFHLSGWLEVAHKAYNFDGLYLTARRGDVLVGVFPLVDVRSPLLGRSLISTAFTIGGGPLADDAIALNALLQAAEEIGVKKRVRYIECRSNFEGNDAWAVKPSTSSVFRLSLPKDEEAALKAIPKRRRADIRKAIKAASENQFIVRHDGDPDVFYELYAASLHRLGTPVFSRKFIYAVIEAFDAETEISAIEYKGKPVGALVTFHYDGVALPYYVGAARNARAIHAFDYLYWNVMRHAVEDGYTTFDFGRSRVGSGAYQYKKLWGIEPEPLSYRVKLIKAAELPDVNANNPKFSLFSKLWPRMPLVLANNIGPLLAPNFP</sequence>
<dbReference type="EMBL" id="CP118166">
    <property type="protein sequence ID" value="WDI32011.1"/>
    <property type="molecule type" value="Genomic_DNA"/>
</dbReference>
<keyword evidence="2" id="KW-0808">Transferase</keyword>
<dbReference type="NCBIfam" id="TIGR03019">
    <property type="entry name" value="pepcterm_femAB"/>
    <property type="match status" value="1"/>
</dbReference>
<dbReference type="GO" id="GO:0008360">
    <property type="term" value="P:regulation of cell shape"/>
    <property type="evidence" value="ECO:0007669"/>
    <property type="project" value="UniProtKB-KW"/>
</dbReference>
<dbReference type="AlphaFoldDB" id="A0AAE9ZCL3"/>
<feature type="domain" description="BioF2-like acetyltransferase" evidence="7">
    <location>
        <begin position="164"/>
        <end position="301"/>
    </location>
</feature>
<keyword evidence="9" id="KW-1185">Reference proteome</keyword>
<keyword evidence="3" id="KW-0133">Cell shape</keyword>
<accession>A0AAE9ZCL3</accession>
<evidence type="ECO:0000259" key="7">
    <source>
        <dbReference type="Pfam" id="PF13480"/>
    </source>
</evidence>
<evidence type="ECO:0000256" key="3">
    <source>
        <dbReference type="ARBA" id="ARBA00022960"/>
    </source>
</evidence>
<dbReference type="Gene3D" id="3.40.630.30">
    <property type="match status" value="1"/>
</dbReference>
<keyword evidence="6" id="KW-0961">Cell wall biogenesis/degradation</keyword>
<dbReference type="GO" id="GO:0016755">
    <property type="term" value="F:aminoacyltransferase activity"/>
    <property type="evidence" value="ECO:0007669"/>
    <property type="project" value="InterPro"/>
</dbReference>
<dbReference type="Proteomes" id="UP001214043">
    <property type="component" value="Chromosome"/>
</dbReference>
<evidence type="ECO:0000256" key="6">
    <source>
        <dbReference type="ARBA" id="ARBA00023316"/>
    </source>
</evidence>